<evidence type="ECO:0000256" key="3">
    <source>
        <dbReference type="ARBA" id="ARBA00022763"/>
    </source>
</evidence>
<feature type="compositionally biased region" description="Basic and acidic residues" evidence="7">
    <location>
        <begin position="109"/>
        <end position="123"/>
    </location>
</feature>
<feature type="region of interest" description="Disordered" evidence="7">
    <location>
        <begin position="1"/>
        <end position="42"/>
    </location>
</feature>
<keyword evidence="5" id="KW-0539">Nucleus</keyword>
<organism evidence="11 12">
    <name type="scientific">Fraxinus pennsylvanica</name>
    <dbReference type="NCBI Taxonomy" id="56036"/>
    <lineage>
        <taxon>Eukaryota</taxon>
        <taxon>Viridiplantae</taxon>
        <taxon>Streptophyta</taxon>
        <taxon>Embryophyta</taxon>
        <taxon>Tracheophyta</taxon>
        <taxon>Spermatophyta</taxon>
        <taxon>Magnoliopsida</taxon>
        <taxon>eudicotyledons</taxon>
        <taxon>Gunneridae</taxon>
        <taxon>Pentapetalae</taxon>
        <taxon>asterids</taxon>
        <taxon>lamiids</taxon>
        <taxon>Lamiales</taxon>
        <taxon>Oleaceae</taxon>
        <taxon>Oleeae</taxon>
        <taxon>Fraxinus</taxon>
    </lineage>
</organism>
<dbReference type="GO" id="GO:0000111">
    <property type="term" value="C:nucleotide-excision repair factor 2 complex"/>
    <property type="evidence" value="ECO:0007669"/>
    <property type="project" value="TreeGrafter"/>
</dbReference>
<keyword evidence="4" id="KW-0234">DNA repair</keyword>
<gene>
    <name evidence="11" type="ORF">FPE_LOCUS659</name>
</gene>
<dbReference type="SUPFAM" id="SSF54001">
    <property type="entry name" value="Cysteine proteinases"/>
    <property type="match status" value="1"/>
</dbReference>
<keyword evidence="6" id="KW-0175">Coiled coil</keyword>
<dbReference type="SMART" id="SM01032">
    <property type="entry name" value="BHD_3"/>
    <property type="match status" value="1"/>
</dbReference>
<feature type="domain" description="Rad4 beta-hairpin" evidence="9">
    <location>
        <begin position="702"/>
        <end position="765"/>
    </location>
</feature>
<dbReference type="InterPro" id="IPR018325">
    <property type="entry name" value="Rad4/PNGase_transGLS-fold"/>
</dbReference>
<keyword evidence="12" id="KW-1185">Reference proteome</keyword>
<dbReference type="GO" id="GO:0006298">
    <property type="term" value="P:mismatch repair"/>
    <property type="evidence" value="ECO:0007669"/>
    <property type="project" value="TreeGrafter"/>
</dbReference>
<evidence type="ECO:0000259" key="8">
    <source>
        <dbReference type="SMART" id="SM01030"/>
    </source>
</evidence>
<keyword evidence="3" id="KW-0227">DNA damage</keyword>
<dbReference type="InterPro" id="IPR036985">
    <property type="entry name" value="Transglutaminase-like_sf"/>
</dbReference>
<comment type="similarity">
    <text evidence="2">Belongs to the XPC family.</text>
</comment>
<feature type="compositionally biased region" description="Basic residues" evidence="7">
    <location>
        <begin position="1"/>
        <end position="11"/>
    </location>
</feature>
<evidence type="ECO:0008006" key="13">
    <source>
        <dbReference type="Google" id="ProtNLM"/>
    </source>
</evidence>
<dbReference type="SMART" id="SM01031">
    <property type="entry name" value="BHD_2"/>
    <property type="match status" value="1"/>
</dbReference>
<dbReference type="InterPro" id="IPR018328">
    <property type="entry name" value="Rad4_beta-hairpin_dom3"/>
</dbReference>
<dbReference type="Gene3D" id="2.20.20.110">
    <property type="entry name" value="Rad4, beta-hairpin domain BHD1"/>
    <property type="match status" value="1"/>
</dbReference>
<dbReference type="Pfam" id="PF03835">
    <property type="entry name" value="Rad4"/>
    <property type="match status" value="1"/>
</dbReference>
<reference evidence="11" key="1">
    <citation type="submission" date="2023-05" db="EMBL/GenBank/DDBJ databases">
        <authorList>
            <person name="Huff M."/>
        </authorList>
    </citation>
    <scope>NUCLEOTIDE SEQUENCE</scope>
</reference>
<dbReference type="InterPro" id="IPR038765">
    <property type="entry name" value="Papain-like_cys_pep_sf"/>
</dbReference>
<dbReference type="Proteomes" id="UP000834106">
    <property type="component" value="Chromosome 1"/>
</dbReference>
<dbReference type="GO" id="GO:0005737">
    <property type="term" value="C:cytoplasm"/>
    <property type="evidence" value="ECO:0007669"/>
    <property type="project" value="TreeGrafter"/>
</dbReference>
<dbReference type="PANTHER" id="PTHR12135">
    <property type="entry name" value="DNA REPAIR PROTEIN XP-C / RAD4"/>
    <property type="match status" value="1"/>
</dbReference>
<evidence type="ECO:0000259" key="10">
    <source>
        <dbReference type="SMART" id="SM01032"/>
    </source>
</evidence>
<feature type="domain" description="Rad4 beta-hairpin" evidence="10">
    <location>
        <begin position="772"/>
        <end position="846"/>
    </location>
</feature>
<dbReference type="EMBL" id="OU503036">
    <property type="protein sequence ID" value="CAI9753228.1"/>
    <property type="molecule type" value="Genomic_DNA"/>
</dbReference>
<dbReference type="InterPro" id="IPR018326">
    <property type="entry name" value="Rad4_beta-hairpin_dom1"/>
</dbReference>
<dbReference type="InterPro" id="IPR018327">
    <property type="entry name" value="BHD_2"/>
</dbReference>
<feature type="region of interest" description="Disordered" evidence="7">
    <location>
        <begin position="341"/>
        <end position="360"/>
    </location>
</feature>
<dbReference type="Pfam" id="PF10405">
    <property type="entry name" value="BHD_3"/>
    <property type="match status" value="1"/>
</dbReference>
<proteinExistence type="inferred from homology"/>
<accession>A0AAD1YN71</accession>
<sequence length="975" mass="108219">MRTRNQSKRPHQSTGEQEATKHHLESENIDDNETLTNISRGAVGKLLKRVKRGFNKEDISYLRRCDSVAKPEREQKGNDDESTGTAASSDTRETEFCSRDAIDNVPSEVKVEGGRSKYSKQEKEDEFDDPDWEDGSIPASHSTENDQEELINGMTVEFDVSPGSAKQKAVRRVTAQEKEVAEHVHKAHLLCLLGRGRLIDRACNDTLIQASLLSLLPKDLLKIAEIPVLTAACLTPIVRWFHNNFHVRSPSGAEKSCHLALASTLETREGTPEEVAALSVALFRAMNLTTRFVSILDVASLKPDADKYASTNNDVSKGGKGIFNSSTLMVAGPSCSFASPSKSSSFDDMQKGSQTPVRGSGETIAEKSMNREFQSHGIFVTDKSTDGKLDPLHTEARTDASVPYLMESDGLKRKGDLEFEMQLKIALSATAIESSKSTMAPSVVDSPSNSSTITPPYKRMKKIMTEGSSSSSNGISTSIGSKKVGAPLYWAEVFCSGENLTGKWVHVDAVNAIIDGEQKVEAAAAACKKSLRYVVAFAGHGAKDVTRRYCTKWYKIASQRINSTWWDRVLAPLKVLESGATSGVINLEQEASVGEEMEALQGADHPGQVGLLKTKSEECSEKAVVSLLKNSVEATRSSLEDMEMETRALTEPLPTNQQAYKNHHLYAIERWLKKYEIMYPKGPVLGFCSGHPVYPRTCVQTLHTKERWLREGLQVKADELPAKVLKRSLNLSKEQAHVDDEYSEVDREGTVSLYGKWQTEKLCLPRAINGIVPKNERGRVDVWSEKCLPPGTVHLRLPRVGLVAKRLDIDYAPAMVGFEFRNGRSFPVVEGIVVCAEYKDAILEAYAEEEERRKAEEKRRNEAQALSRWYQLLSSIITRQRLNNCYGDGDSSQPFIDIPIPDNKSSIPPSCTNQKNVSPVCHQVNTPDEKHDAPSIIPTQNHEHEFIVDDQTFDEESSSRLKKCWCGFSIEFEEI</sequence>
<feature type="coiled-coil region" evidence="6">
    <location>
        <begin position="838"/>
        <end position="866"/>
    </location>
</feature>
<dbReference type="FunFam" id="3.30.70.2460:FF:000001">
    <property type="entry name" value="DNA repair protein Rad4 family"/>
    <property type="match status" value="1"/>
</dbReference>
<dbReference type="SMART" id="SM01030">
    <property type="entry name" value="BHD_1"/>
    <property type="match status" value="1"/>
</dbReference>
<dbReference type="Gene3D" id="3.30.70.2460">
    <property type="entry name" value="Rad4, beta-hairpin domain BHD3"/>
    <property type="match status" value="1"/>
</dbReference>
<dbReference type="GO" id="GO:0006289">
    <property type="term" value="P:nucleotide-excision repair"/>
    <property type="evidence" value="ECO:0007669"/>
    <property type="project" value="InterPro"/>
</dbReference>
<evidence type="ECO:0000313" key="12">
    <source>
        <dbReference type="Proteomes" id="UP000834106"/>
    </source>
</evidence>
<dbReference type="Gene3D" id="3.90.260.10">
    <property type="entry name" value="Transglutaminase-like"/>
    <property type="match status" value="1"/>
</dbReference>
<feature type="compositionally biased region" description="Basic and acidic residues" evidence="7">
    <location>
        <begin position="61"/>
        <end position="79"/>
    </location>
</feature>
<evidence type="ECO:0000313" key="11">
    <source>
        <dbReference type="EMBL" id="CAI9753228.1"/>
    </source>
</evidence>
<evidence type="ECO:0000256" key="7">
    <source>
        <dbReference type="SAM" id="MobiDB-lite"/>
    </source>
</evidence>
<dbReference type="GO" id="GO:0003684">
    <property type="term" value="F:damaged DNA binding"/>
    <property type="evidence" value="ECO:0007669"/>
    <property type="project" value="InterPro"/>
</dbReference>
<feature type="domain" description="Rad4 beta-hairpin" evidence="8">
    <location>
        <begin position="649"/>
        <end position="700"/>
    </location>
</feature>
<evidence type="ECO:0000256" key="2">
    <source>
        <dbReference type="ARBA" id="ARBA00009525"/>
    </source>
</evidence>
<evidence type="ECO:0000259" key="9">
    <source>
        <dbReference type="SMART" id="SM01031"/>
    </source>
</evidence>
<dbReference type="InterPro" id="IPR042488">
    <property type="entry name" value="Rad4_BHD3_sf"/>
</dbReference>
<dbReference type="Pfam" id="PF10403">
    <property type="entry name" value="BHD_1"/>
    <property type="match status" value="1"/>
</dbReference>
<name>A0AAD1YN71_9LAMI</name>
<dbReference type="AlphaFoldDB" id="A0AAD1YN71"/>
<feature type="region of interest" description="Disordered" evidence="7">
    <location>
        <begin position="61"/>
        <end position="146"/>
    </location>
</feature>
<protein>
    <recommendedName>
        <fullName evidence="13">DNA repair protein RAD4</fullName>
    </recommendedName>
</protein>
<evidence type="ECO:0000256" key="6">
    <source>
        <dbReference type="SAM" id="Coils"/>
    </source>
</evidence>
<dbReference type="GO" id="GO:0071942">
    <property type="term" value="C:XPC complex"/>
    <property type="evidence" value="ECO:0007669"/>
    <property type="project" value="TreeGrafter"/>
</dbReference>
<feature type="compositionally biased region" description="Basic and acidic residues" evidence="7">
    <location>
        <begin position="90"/>
        <end position="102"/>
    </location>
</feature>
<dbReference type="GO" id="GO:0003697">
    <property type="term" value="F:single-stranded DNA binding"/>
    <property type="evidence" value="ECO:0007669"/>
    <property type="project" value="TreeGrafter"/>
</dbReference>
<evidence type="ECO:0000256" key="4">
    <source>
        <dbReference type="ARBA" id="ARBA00023204"/>
    </source>
</evidence>
<evidence type="ECO:0000256" key="1">
    <source>
        <dbReference type="ARBA" id="ARBA00004123"/>
    </source>
</evidence>
<evidence type="ECO:0000256" key="5">
    <source>
        <dbReference type="ARBA" id="ARBA00023242"/>
    </source>
</evidence>
<dbReference type="Pfam" id="PF10404">
    <property type="entry name" value="BHD_2"/>
    <property type="match status" value="1"/>
</dbReference>
<feature type="compositionally biased region" description="Acidic residues" evidence="7">
    <location>
        <begin position="124"/>
        <end position="134"/>
    </location>
</feature>
<comment type="subcellular location">
    <subcellularLocation>
        <location evidence="1">Nucleus</location>
    </subcellularLocation>
</comment>
<dbReference type="PANTHER" id="PTHR12135:SF0">
    <property type="entry name" value="DNA REPAIR PROTEIN COMPLEMENTING XP-C CELLS"/>
    <property type="match status" value="1"/>
</dbReference>
<dbReference type="InterPro" id="IPR004583">
    <property type="entry name" value="DNA_repair_Rad4"/>
</dbReference>